<comment type="caution">
    <text evidence="1">The sequence shown here is derived from an EMBL/GenBank/DDBJ whole genome shotgun (WGS) entry which is preliminary data.</text>
</comment>
<evidence type="ECO:0000313" key="1">
    <source>
        <dbReference type="EMBL" id="KAH7853685.1"/>
    </source>
</evidence>
<name>A0ACB7YJL1_9ERIC</name>
<gene>
    <name evidence="1" type="ORF">Vadar_005537</name>
</gene>
<accession>A0ACB7YJL1</accession>
<dbReference type="EMBL" id="CM037161">
    <property type="protein sequence ID" value="KAH7853685.1"/>
    <property type="molecule type" value="Genomic_DNA"/>
</dbReference>
<reference evidence="1 2" key="1">
    <citation type="journal article" date="2021" name="Hortic Res">
        <title>High-quality reference genome and annotation aids understanding of berry development for evergreen blueberry (Vaccinium darrowii).</title>
        <authorList>
            <person name="Yu J."/>
            <person name="Hulse-Kemp A.M."/>
            <person name="Babiker E."/>
            <person name="Staton M."/>
        </authorList>
    </citation>
    <scope>NUCLEOTIDE SEQUENCE [LARGE SCALE GENOMIC DNA]</scope>
    <source>
        <strain evidence="2">cv. NJ 8807/NJ 8810</strain>
        <tissue evidence="1">Young leaf</tissue>
    </source>
</reference>
<evidence type="ECO:0000313" key="2">
    <source>
        <dbReference type="Proteomes" id="UP000828048"/>
    </source>
</evidence>
<organism evidence="1 2">
    <name type="scientific">Vaccinium darrowii</name>
    <dbReference type="NCBI Taxonomy" id="229202"/>
    <lineage>
        <taxon>Eukaryota</taxon>
        <taxon>Viridiplantae</taxon>
        <taxon>Streptophyta</taxon>
        <taxon>Embryophyta</taxon>
        <taxon>Tracheophyta</taxon>
        <taxon>Spermatophyta</taxon>
        <taxon>Magnoliopsida</taxon>
        <taxon>eudicotyledons</taxon>
        <taxon>Gunneridae</taxon>
        <taxon>Pentapetalae</taxon>
        <taxon>asterids</taxon>
        <taxon>Ericales</taxon>
        <taxon>Ericaceae</taxon>
        <taxon>Vaccinioideae</taxon>
        <taxon>Vaccinieae</taxon>
        <taxon>Vaccinium</taxon>
    </lineage>
</organism>
<proteinExistence type="predicted"/>
<protein>
    <submittedName>
        <fullName evidence="1">Uncharacterized protein</fullName>
    </submittedName>
</protein>
<keyword evidence="2" id="KW-1185">Reference proteome</keyword>
<dbReference type="Proteomes" id="UP000828048">
    <property type="component" value="Chromosome 11"/>
</dbReference>
<sequence length="599" mass="65813">MNVGSYAHSDTMLENPNQKNVVSMETGDEQKLRVAEMVVPILVSELDPSPAFGGSMDHRNFPSSSRMLMDQSHDRNHSTAEQSYDHMGRAVALEHGSLAYPVDNISRGGVHSASQWNSESRANVYPSSSFSMEVPHHQPSFPLPSYHPFPQPPAAGNIYLGPQYNAGHANTNYNERWNIHEDEPGLLDPVTGSSRARLKRKSPCISVACERGSSSRFYSAGSSSSSSEIPLEKPPSDYQNIPSSHIGLSHYGGGSLPIPGEDSVRNVRSRSRLDLEPTPIRNHLPSYSSHHYHSTTNSSIYCGAVDLTNLNSDETTPGWNFNALPHPDDGTSRNSGTNNGFSHERNQFLTRGSGTEIGGCHRESAPSRNLVPPSQYLHAPPIWGAREGRGSHSQRAIPSYRAALSYPRFGLEAASTENGLQSISETHSSRYSRLSTSGWQNSYRNGRSRIDIERFQSVSSIVDTHDRIGSEDLMMMDRSSLYAGSRNLFDQYGDMRLDIDNMGYEELLALGERIGNVSTGLSEDMVSKCLMETQNSSTQSDEEGTCCICLEEYGNGEEVGSLKKCGHHYHVSCIRKWLSLKNACPICKVSALTDCSGGE</sequence>